<keyword evidence="7" id="KW-1185">Reference proteome</keyword>
<organism evidence="6 7">
    <name type="scientific">Actinomadura namibiensis</name>
    <dbReference type="NCBI Taxonomy" id="182080"/>
    <lineage>
        <taxon>Bacteria</taxon>
        <taxon>Bacillati</taxon>
        <taxon>Actinomycetota</taxon>
        <taxon>Actinomycetes</taxon>
        <taxon>Streptosporangiales</taxon>
        <taxon>Thermomonosporaceae</taxon>
        <taxon>Actinomadura</taxon>
    </lineage>
</organism>
<dbReference type="InterPro" id="IPR003593">
    <property type="entry name" value="AAA+_ATPase"/>
</dbReference>
<dbReference type="Proteomes" id="UP000572680">
    <property type="component" value="Unassembled WGS sequence"/>
</dbReference>
<evidence type="ECO:0000256" key="4">
    <source>
        <dbReference type="SAM" id="MobiDB-lite"/>
    </source>
</evidence>
<dbReference type="PANTHER" id="PTHR42788:SF13">
    <property type="entry name" value="ALIPHATIC SULFONATES IMPORT ATP-BINDING PROTEIN SSUB"/>
    <property type="match status" value="1"/>
</dbReference>
<keyword evidence="1" id="KW-0813">Transport</keyword>
<dbReference type="PANTHER" id="PTHR42788">
    <property type="entry name" value="TAURINE IMPORT ATP-BINDING PROTEIN-RELATED"/>
    <property type="match status" value="1"/>
</dbReference>
<keyword evidence="2" id="KW-0547">Nucleotide-binding</keyword>
<proteinExistence type="predicted"/>
<dbReference type="PROSITE" id="PS00211">
    <property type="entry name" value="ABC_TRANSPORTER_1"/>
    <property type="match status" value="1"/>
</dbReference>
<dbReference type="EMBL" id="JACJIA010000004">
    <property type="protein sequence ID" value="MBA8952244.1"/>
    <property type="molecule type" value="Genomic_DNA"/>
</dbReference>
<evidence type="ECO:0000313" key="6">
    <source>
        <dbReference type="EMBL" id="MBA8952244.1"/>
    </source>
</evidence>
<feature type="domain" description="ABC transporter" evidence="5">
    <location>
        <begin position="2"/>
        <end position="231"/>
    </location>
</feature>
<evidence type="ECO:0000313" key="7">
    <source>
        <dbReference type="Proteomes" id="UP000572680"/>
    </source>
</evidence>
<evidence type="ECO:0000256" key="2">
    <source>
        <dbReference type="ARBA" id="ARBA00022741"/>
    </source>
</evidence>
<dbReference type="InterPro" id="IPR003439">
    <property type="entry name" value="ABC_transporter-like_ATP-bd"/>
</dbReference>
<feature type="compositionally biased region" description="Basic residues" evidence="4">
    <location>
        <begin position="272"/>
        <end position="283"/>
    </location>
</feature>
<dbReference type="InterPro" id="IPR017871">
    <property type="entry name" value="ABC_transporter-like_CS"/>
</dbReference>
<feature type="compositionally biased region" description="Basic and acidic residues" evidence="4">
    <location>
        <begin position="255"/>
        <end position="271"/>
    </location>
</feature>
<keyword evidence="3 6" id="KW-0067">ATP-binding</keyword>
<dbReference type="CDD" id="cd03293">
    <property type="entry name" value="ABC_NrtD_SsuB_transporters"/>
    <property type="match status" value="1"/>
</dbReference>
<dbReference type="AlphaFoldDB" id="A0A7W3QM69"/>
<dbReference type="PROSITE" id="PS50893">
    <property type="entry name" value="ABC_TRANSPORTER_2"/>
    <property type="match status" value="1"/>
</dbReference>
<evidence type="ECO:0000256" key="1">
    <source>
        <dbReference type="ARBA" id="ARBA00022448"/>
    </source>
</evidence>
<feature type="compositionally biased region" description="Basic and acidic residues" evidence="4">
    <location>
        <begin position="379"/>
        <end position="397"/>
    </location>
</feature>
<reference evidence="6 7" key="1">
    <citation type="submission" date="2020-08" db="EMBL/GenBank/DDBJ databases">
        <title>Genomic Encyclopedia of Type Strains, Phase IV (KMG-IV): sequencing the most valuable type-strain genomes for metagenomic binning, comparative biology and taxonomic classification.</title>
        <authorList>
            <person name="Goeker M."/>
        </authorList>
    </citation>
    <scope>NUCLEOTIDE SEQUENCE [LARGE SCALE GENOMIC DNA]</scope>
    <source>
        <strain evidence="6 7">DSM 44197</strain>
    </source>
</reference>
<dbReference type="GO" id="GO:0005524">
    <property type="term" value="F:ATP binding"/>
    <property type="evidence" value="ECO:0007669"/>
    <property type="project" value="UniProtKB-KW"/>
</dbReference>
<evidence type="ECO:0000259" key="5">
    <source>
        <dbReference type="PROSITE" id="PS50893"/>
    </source>
</evidence>
<feature type="compositionally biased region" description="Basic and acidic residues" evidence="4">
    <location>
        <begin position="359"/>
        <end position="369"/>
    </location>
</feature>
<feature type="region of interest" description="Disordered" evidence="4">
    <location>
        <begin position="248"/>
        <end position="409"/>
    </location>
</feature>
<dbReference type="Pfam" id="PF00005">
    <property type="entry name" value="ABC_tran"/>
    <property type="match status" value="1"/>
</dbReference>
<dbReference type="GO" id="GO:0016887">
    <property type="term" value="F:ATP hydrolysis activity"/>
    <property type="evidence" value="ECO:0007669"/>
    <property type="project" value="InterPro"/>
</dbReference>
<evidence type="ECO:0000256" key="3">
    <source>
        <dbReference type="ARBA" id="ARBA00022840"/>
    </source>
</evidence>
<feature type="compositionally biased region" description="Basic and acidic residues" evidence="4">
    <location>
        <begin position="321"/>
        <end position="335"/>
    </location>
</feature>
<dbReference type="SUPFAM" id="SSF52540">
    <property type="entry name" value="P-loop containing nucleoside triphosphate hydrolases"/>
    <property type="match status" value="1"/>
</dbReference>
<dbReference type="InterPro" id="IPR027417">
    <property type="entry name" value="P-loop_NTPase"/>
</dbReference>
<dbReference type="InterPro" id="IPR050166">
    <property type="entry name" value="ABC_transporter_ATP-bind"/>
</dbReference>
<accession>A0A7W3QM69</accession>
<feature type="compositionally biased region" description="Basic and acidic residues" evidence="4">
    <location>
        <begin position="284"/>
        <end position="305"/>
    </location>
</feature>
<name>A0A7W3QM69_ACTNM</name>
<dbReference type="SMART" id="SM00382">
    <property type="entry name" value="AAA"/>
    <property type="match status" value="1"/>
</dbReference>
<comment type="caution">
    <text evidence="6">The sequence shown here is derived from an EMBL/GenBank/DDBJ whole genome shotgun (WGS) entry which is preliminary data.</text>
</comment>
<gene>
    <name evidence="6" type="ORF">HNR61_003884</name>
</gene>
<sequence>MLEIKDLTHSYGDHVVLEKLNLEVAQGELVSIVGPSGCGKSTLLRNIAGLITPTSGSVVLNGTPIQGVPDDLAVVFQDYSRSLLPWLTVRDNVALPLRRKGGSKAERRAQAEKALESVGLADAGKKYPWQLSGGMQQRVSIARALAYRPSLLLMDEPFGSVDAQTREDLEDLVLKVHREEGMTILLVTHDIDESVYVGDRVVVLGRNPGRVRAELPVELPADRDQIGTRADAEFVRLRAEVGKLVRGAAAADPMPGEHEPVAGTAKDEKPKGAGKTKRVKKVKKADEAKADEAKDAPETEPEHGPVAEGENGDTVGDEAEEAVKKTVKDGGEKAAEAGTSDDAEGGTARGNGDESAEQTPEKAEDKPADGAEGEAEGDAADKAEEAPKDAKAAKGDKPTGVMSAAKVKK</sequence>
<dbReference type="Gene3D" id="3.40.50.300">
    <property type="entry name" value="P-loop containing nucleotide triphosphate hydrolases"/>
    <property type="match status" value="1"/>
</dbReference>
<protein>
    <submittedName>
        <fullName evidence="6">NitT/TauT family transport system ATP-binding protein</fullName>
    </submittedName>
</protein>